<evidence type="ECO:0000313" key="1">
    <source>
        <dbReference type="EMBL" id="KKL14541.1"/>
    </source>
</evidence>
<gene>
    <name evidence="1" type="ORF">LCGC14_2514590</name>
</gene>
<comment type="caution">
    <text evidence="1">The sequence shown here is derived from an EMBL/GenBank/DDBJ whole genome shotgun (WGS) entry which is preliminary data.</text>
</comment>
<organism evidence="1">
    <name type="scientific">marine sediment metagenome</name>
    <dbReference type="NCBI Taxonomy" id="412755"/>
    <lineage>
        <taxon>unclassified sequences</taxon>
        <taxon>metagenomes</taxon>
        <taxon>ecological metagenomes</taxon>
    </lineage>
</organism>
<dbReference type="AlphaFoldDB" id="A0A0F9D9R5"/>
<sequence>MQEDKKLWLHNSVAQHALSFPPSIIPERYDIDRGKNGTRINIT</sequence>
<accession>A0A0F9D9R5</accession>
<name>A0A0F9D9R5_9ZZZZ</name>
<reference evidence="1" key="1">
    <citation type="journal article" date="2015" name="Nature">
        <title>Complex archaea that bridge the gap between prokaryotes and eukaryotes.</title>
        <authorList>
            <person name="Spang A."/>
            <person name="Saw J.H."/>
            <person name="Jorgensen S.L."/>
            <person name="Zaremba-Niedzwiedzka K."/>
            <person name="Martijn J."/>
            <person name="Lind A.E."/>
            <person name="van Eijk R."/>
            <person name="Schleper C."/>
            <person name="Guy L."/>
            <person name="Ettema T.J."/>
        </authorList>
    </citation>
    <scope>NUCLEOTIDE SEQUENCE</scope>
</reference>
<protein>
    <submittedName>
        <fullName evidence="1">Uncharacterized protein</fullName>
    </submittedName>
</protein>
<dbReference type="EMBL" id="LAZR01040417">
    <property type="protein sequence ID" value="KKL14541.1"/>
    <property type="molecule type" value="Genomic_DNA"/>
</dbReference>
<feature type="non-terminal residue" evidence="1">
    <location>
        <position position="43"/>
    </location>
</feature>
<proteinExistence type="predicted"/>